<proteinExistence type="predicted"/>
<dbReference type="AlphaFoldDB" id="A0A067PZK9"/>
<evidence type="ECO:0000313" key="2">
    <source>
        <dbReference type="Proteomes" id="UP000027265"/>
    </source>
</evidence>
<reference evidence="2" key="1">
    <citation type="journal article" date="2014" name="Proc. Natl. Acad. Sci. U.S.A.">
        <title>Extensive sampling of basidiomycete genomes demonstrates inadequacy of the white-rot/brown-rot paradigm for wood decay fungi.</title>
        <authorList>
            <person name="Riley R."/>
            <person name="Salamov A.A."/>
            <person name="Brown D.W."/>
            <person name="Nagy L.G."/>
            <person name="Floudas D."/>
            <person name="Held B.W."/>
            <person name="Levasseur A."/>
            <person name="Lombard V."/>
            <person name="Morin E."/>
            <person name="Otillar R."/>
            <person name="Lindquist E.A."/>
            <person name="Sun H."/>
            <person name="LaButti K.M."/>
            <person name="Schmutz J."/>
            <person name="Jabbour D."/>
            <person name="Luo H."/>
            <person name="Baker S.E."/>
            <person name="Pisabarro A.G."/>
            <person name="Walton J.D."/>
            <person name="Blanchette R.A."/>
            <person name="Henrissat B."/>
            <person name="Martin F."/>
            <person name="Cullen D."/>
            <person name="Hibbett D.S."/>
            <person name="Grigoriev I.V."/>
        </authorList>
    </citation>
    <scope>NUCLEOTIDE SEQUENCE [LARGE SCALE GENOMIC DNA]</scope>
    <source>
        <strain evidence="2">MUCL 33604</strain>
    </source>
</reference>
<dbReference type="InParanoid" id="A0A067PZK9"/>
<dbReference type="HOGENOM" id="CLU_021648_0_0_1"/>
<name>A0A067PZK9_9AGAM</name>
<keyword evidence="2" id="KW-1185">Reference proteome</keyword>
<dbReference type="Proteomes" id="UP000027265">
    <property type="component" value="Unassembled WGS sequence"/>
</dbReference>
<sequence length="749" mass="85123">MSPQSTDIYFGFDEPFDVLRSLSGSDYTICEDNASTISNSPGPGRTLGKWMSNAGVRLERFLSVAAERLGGGPNRAADDILVIADRINARGQPRNYRTRSHRCLRTPPEFASVLKDLINWYPTLIDVDVARNPKFYGCCRKLVGFLRDENIGNQYLAIVYITALLLTTPIARRIFGHLGVEGLIQETILQSSFFPNGQGLLLAPSQRALAMLSESPALLRIAEFDEAVALWQCPVDVRYKLFSDLLPYSTLPESQVLVVNRLSRIWLQYVPSMYSNAQYQLRSVFSPKLLSEWLDALFGADPLCAAVFGTSFSRLLRFPPDPDTNIDFILKISAALLWKGLDGRYASHVDFWLRQVDARFFANYKYWDALPTSKSAVKVLGKVLSQDLSNFSTTPSIIQTLRYCVSPCREIWQNFCQYWYFPGNYEFCDPRHRIALRVIPPLIQTELCHRLVDHILGTKCLARDHLRVAIQDADCHEEISRILSDLATTDKATALYGPNAVTRIHTLHSELANLSSPPSIFDEVGGNADAWCTGLYQTRDVPFSANNEDLPPIHTIAGCHDIYAVDYPDLTGEVLLARQRSLRLVPASNLWTNWDRYSPVCMGSRNEKVFIQCLAQELSAFSWDIADDFRIRDSPLTDDVYVLAVRAHDGGEAFWYNCQTRKLRHAISMETHDLPQWLSRSWCSKSRCWEWWKPMTEKTETQVLDNREREGYAKSGDGGKVKQEEKSRAWFRWVEGVVEPDREDAVYVS</sequence>
<evidence type="ECO:0000313" key="1">
    <source>
        <dbReference type="EMBL" id="KDQ56697.1"/>
    </source>
</evidence>
<dbReference type="EMBL" id="KL197721">
    <property type="protein sequence ID" value="KDQ56697.1"/>
    <property type="molecule type" value="Genomic_DNA"/>
</dbReference>
<organism evidence="1 2">
    <name type="scientific">Jaapia argillacea MUCL 33604</name>
    <dbReference type="NCBI Taxonomy" id="933084"/>
    <lineage>
        <taxon>Eukaryota</taxon>
        <taxon>Fungi</taxon>
        <taxon>Dikarya</taxon>
        <taxon>Basidiomycota</taxon>
        <taxon>Agaricomycotina</taxon>
        <taxon>Agaricomycetes</taxon>
        <taxon>Agaricomycetidae</taxon>
        <taxon>Jaapiales</taxon>
        <taxon>Jaapiaceae</taxon>
        <taxon>Jaapia</taxon>
    </lineage>
</organism>
<accession>A0A067PZK9</accession>
<protein>
    <submittedName>
        <fullName evidence="1">Uncharacterized protein</fullName>
    </submittedName>
</protein>
<gene>
    <name evidence="1" type="ORF">JAAARDRAFT_58970</name>
</gene>